<evidence type="ECO:0000313" key="2">
    <source>
        <dbReference type="Proteomes" id="UP000092460"/>
    </source>
</evidence>
<dbReference type="Proteomes" id="UP000092460">
    <property type="component" value="Unassembled WGS sequence"/>
</dbReference>
<accession>A0A1B0BUE8</accession>
<dbReference type="EMBL" id="JXJN01020646">
    <property type="status" value="NOT_ANNOTATED_CDS"/>
    <property type="molecule type" value="Genomic_DNA"/>
</dbReference>
<dbReference type="AlphaFoldDB" id="A0A1B0BUE8"/>
<sequence length="92" mass="11186">MLFVVDVCTLSYYCFSIKEKEIETSIAKTIIYRITLRKYLEEHYLKFQFKYQSEKLLRLIAHRSRSLKGLIEPFYLLWVMKLKHGIIEYAEN</sequence>
<evidence type="ECO:0000313" key="1">
    <source>
        <dbReference type="EnsemblMetazoa" id="GPPI040854-PA"/>
    </source>
</evidence>
<reference evidence="2" key="1">
    <citation type="submission" date="2015-01" db="EMBL/GenBank/DDBJ databases">
        <authorList>
            <person name="Aksoy S."/>
            <person name="Warren W."/>
            <person name="Wilson R.K."/>
        </authorList>
    </citation>
    <scope>NUCLEOTIDE SEQUENCE [LARGE SCALE GENOMIC DNA]</scope>
    <source>
        <strain evidence="2">IAEA</strain>
    </source>
</reference>
<proteinExistence type="predicted"/>
<dbReference type="VEuPathDB" id="VectorBase:GPPI040854"/>
<organism evidence="1 2">
    <name type="scientific">Glossina palpalis gambiensis</name>
    <dbReference type="NCBI Taxonomy" id="67801"/>
    <lineage>
        <taxon>Eukaryota</taxon>
        <taxon>Metazoa</taxon>
        <taxon>Ecdysozoa</taxon>
        <taxon>Arthropoda</taxon>
        <taxon>Hexapoda</taxon>
        <taxon>Insecta</taxon>
        <taxon>Pterygota</taxon>
        <taxon>Neoptera</taxon>
        <taxon>Endopterygota</taxon>
        <taxon>Diptera</taxon>
        <taxon>Brachycera</taxon>
        <taxon>Muscomorpha</taxon>
        <taxon>Hippoboscoidea</taxon>
        <taxon>Glossinidae</taxon>
        <taxon>Glossina</taxon>
    </lineage>
</organism>
<reference evidence="1" key="2">
    <citation type="submission" date="2020-05" db="UniProtKB">
        <authorList>
            <consortium name="EnsemblMetazoa"/>
        </authorList>
    </citation>
    <scope>IDENTIFICATION</scope>
    <source>
        <strain evidence="1">IAEA</strain>
    </source>
</reference>
<name>A0A1B0BUE8_9MUSC</name>
<dbReference type="EnsemblMetazoa" id="GPPI040854-RA">
    <property type="protein sequence ID" value="GPPI040854-PA"/>
    <property type="gene ID" value="GPPI040854"/>
</dbReference>
<protein>
    <submittedName>
        <fullName evidence="1">Uncharacterized protein</fullName>
    </submittedName>
</protein>
<keyword evidence="2" id="KW-1185">Reference proteome</keyword>